<dbReference type="EMBL" id="GGEC01028321">
    <property type="protein sequence ID" value="MBX08805.1"/>
    <property type="molecule type" value="Transcribed_RNA"/>
</dbReference>
<organism evidence="1">
    <name type="scientific">Rhizophora mucronata</name>
    <name type="common">Asiatic mangrove</name>
    <dbReference type="NCBI Taxonomy" id="61149"/>
    <lineage>
        <taxon>Eukaryota</taxon>
        <taxon>Viridiplantae</taxon>
        <taxon>Streptophyta</taxon>
        <taxon>Embryophyta</taxon>
        <taxon>Tracheophyta</taxon>
        <taxon>Spermatophyta</taxon>
        <taxon>Magnoliopsida</taxon>
        <taxon>eudicotyledons</taxon>
        <taxon>Gunneridae</taxon>
        <taxon>Pentapetalae</taxon>
        <taxon>rosids</taxon>
        <taxon>fabids</taxon>
        <taxon>Malpighiales</taxon>
        <taxon>Rhizophoraceae</taxon>
        <taxon>Rhizophora</taxon>
    </lineage>
</organism>
<reference evidence="1" key="1">
    <citation type="submission" date="2018-02" db="EMBL/GenBank/DDBJ databases">
        <title>Rhizophora mucronata_Transcriptome.</title>
        <authorList>
            <person name="Meera S.P."/>
            <person name="Sreeshan A."/>
            <person name="Augustine A."/>
        </authorList>
    </citation>
    <scope>NUCLEOTIDE SEQUENCE</scope>
    <source>
        <tissue evidence="1">Leaf</tissue>
    </source>
</reference>
<sequence>MITLFRLFFHMIGSGSNGGHYSTLRSKHIEQDMICGMPITMVTWINFSIKRMCMGFRIKDL</sequence>
<proteinExistence type="predicted"/>
<dbReference type="AlphaFoldDB" id="A0A2P2KSU0"/>
<accession>A0A2P2KSU0</accession>
<protein>
    <submittedName>
        <fullName evidence="1">Enhancer of rudimentary homolog</fullName>
    </submittedName>
</protein>
<name>A0A2P2KSU0_RHIMU</name>
<evidence type="ECO:0000313" key="1">
    <source>
        <dbReference type="EMBL" id="MBX08805.1"/>
    </source>
</evidence>
<dbReference type="EMBL" id="GGEC01028316">
    <property type="protein sequence ID" value="MBX08800.1"/>
    <property type="molecule type" value="Transcribed_RNA"/>
</dbReference>